<dbReference type="Proteomes" id="UP000434957">
    <property type="component" value="Unassembled WGS sequence"/>
</dbReference>
<evidence type="ECO:0000313" key="2">
    <source>
        <dbReference type="EMBL" id="KAE8998692.1"/>
    </source>
</evidence>
<accession>A0A6A4E5W1</accession>
<evidence type="ECO:0000313" key="5">
    <source>
        <dbReference type="Proteomes" id="UP000435112"/>
    </source>
</evidence>
<evidence type="ECO:0000313" key="3">
    <source>
        <dbReference type="EMBL" id="KAE9316793.1"/>
    </source>
</evidence>
<keyword evidence="4" id="KW-1185">Reference proteome</keyword>
<sequence>MPVRSLSILCTAMSTAAYYILCRTTRRSASCDSTTCSGSQIIVCVQLRLVRSAQCLCMVEKTTSKHVNNTSHPVLGKLASSSSTSSASLIVASSFVRDVAWPPRGRTQGAHRNGFILLTFAVQRCLSSGILAAHILSLL</sequence>
<dbReference type="Proteomes" id="UP000435112">
    <property type="component" value="Unassembled WGS sequence"/>
</dbReference>
<evidence type="ECO:0000313" key="4">
    <source>
        <dbReference type="Proteomes" id="UP000434957"/>
    </source>
</evidence>
<reference evidence="3 4" key="1">
    <citation type="submission" date="2018-08" db="EMBL/GenBank/DDBJ databases">
        <title>Genomic investigation of the strawberry pathogen Phytophthora fragariae indicates pathogenicity is determined by transcriptional variation in three key races.</title>
        <authorList>
            <person name="Adams T.M."/>
            <person name="Armitage A.D."/>
            <person name="Sobczyk M.K."/>
            <person name="Bates H.J."/>
            <person name="Dunwell J.M."/>
            <person name="Nellist C.F."/>
            <person name="Harrison R.J."/>
        </authorList>
    </citation>
    <scope>NUCLEOTIDE SEQUENCE [LARGE SCALE GENOMIC DNA]</scope>
    <source>
        <strain evidence="2 5">SCRP324</strain>
        <strain evidence="3 4">SCRP333</strain>
    </source>
</reference>
<evidence type="ECO:0000256" key="1">
    <source>
        <dbReference type="SAM" id="SignalP"/>
    </source>
</evidence>
<dbReference type="EMBL" id="QXFU01001616">
    <property type="protein sequence ID" value="KAE8998692.1"/>
    <property type="molecule type" value="Genomic_DNA"/>
</dbReference>
<feature type="chain" id="PRO_5036167474" description="Secreted protein" evidence="1">
    <location>
        <begin position="18"/>
        <end position="139"/>
    </location>
</feature>
<proteinExistence type="predicted"/>
<protein>
    <recommendedName>
        <fullName evidence="6">Secreted protein</fullName>
    </recommendedName>
</protein>
<organism evidence="3 4">
    <name type="scientific">Phytophthora rubi</name>
    <dbReference type="NCBI Taxonomy" id="129364"/>
    <lineage>
        <taxon>Eukaryota</taxon>
        <taxon>Sar</taxon>
        <taxon>Stramenopiles</taxon>
        <taxon>Oomycota</taxon>
        <taxon>Peronosporomycetes</taxon>
        <taxon>Peronosporales</taxon>
        <taxon>Peronosporaceae</taxon>
        <taxon>Phytophthora</taxon>
    </lineage>
</organism>
<comment type="caution">
    <text evidence="3">The sequence shown here is derived from an EMBL/GenBank/DDBJ whole genome shotgun (WGS) entry which is preliminary data.</text>
</comment>
<dbReference type="AlphaFoldDB" id="A0A6A4E5W1"/>
<gene>
    <name evidence="2" type="ORF">PR002_g18668</name>
    <name evidence="3" type="ORF">PR003_g18633</name>
</gene>
<name>A0A6A4E5W1_9STRA</name>
<evidence type="ECO:0008006" key="6">
    <source>
        <dbReference type="Google" id="ProtNLM"/>
    </source>
</evidence>
<dbReference type="EMBL" id="QXFT01001511">
    <property type="protein sequence ID" value="KAE9316793.1"/>
    <property type="molecule type" value="Genomic_DNA"/>
</dbReference>
<feature type="signal peptide" evidence="1">
    <location>
        <begin position="1"/>
        <end position="17"/>
    </location>
</feature>
<keyword evidence="1" id="KW-0732">Signal</keyword>